<dbReference type="EMBL" id="QMFB01000003">
    <property type="protein sequence ID" value="RAV21755.1"/>
    <property type="molecule type" value="Genomic_DNA"/>
</dbReference>
<dbReference type="InterPro" id="IPR020549">
    <property type="entry name" value="YbeY_CS"/>
</dbReference>
<dbReference type="GO" id="GO:0004521">
    <property type="term" value="F:RNA endonuclease activity"/>
    <property type="evidence" value="ECO:0007669"/>
    <property type="project" value="UniProtKB-UniRule"/>
</dbReference>
<keyword evidence="2 9" id="KW-0690">Ribosome biogenesis</keyword>
<dbReference type="AlphaFoldDB" id="A0A329MPE6"/>
<dbReference type="PROSITE" id="PS01306">
    <property type="entry name" value="UPF0054"/>
    <property type="match status" value="1"/>
</dbReference>
<dbReference type="GO" id="GO:0006364">
    <property type="term" value="P:rRNA processing"/>
    <property type="evidence" value="ECO:0007669"/>
    <property type="project" value="UniProtKB-UniRule"/>
</dbReference>
<keyword evidence="6 9" id="KW-0255">Endonuclease</keyword>
<keyword evidence="4 9" id="KW-0540">Nuclease</keyword>
<dbReference type="OrthoDB" id="9807740at2"/>
<evidence type="ECO:0000256" key="1">
    <source>
        <dbReference type="ARBA" id="ARBA00010875"/>
    </source>
</evidence>
<dbReference type="InterPro" id="IPR023091">
    <property type="entry name" value="MetalPrtase_cat_dom_sf_prd"/>
</dbReference>
<gene>
    <name evidence="9" type="primary">ybeY</name>
    <name evidence="11" type="ORF">DQG23_06745</name>
</gene>
<name>A0A329MPE6_9BACL</name>
<evidence type="ECO:0000313" key="11">
    <source>
        <dbReference type="EMBL" id="RAV21755.1"/>
    </source>
</evidence>
<keyword evidence="8 9" id="KW-0862">Zinc</keyword>
<evidence type="ECO:0000256" key="2">
    <source>
        <dbReference type="ARBA" id="ARBA00022517"/>
    </source>
</evidence>
<keyword evidence="9" id="KW-0963">Cytoplasm</keyword>
<reference evidence="11 12" key="1">
    <citation type="journal article" date="2009" name="Int. J. Syst. Evol. Microbiol.">
        <title>Paenibacillus contaminans sp. nov., isolated from a contaminated laboratory plate.</title>
        <authorList>
            <person name="Chou J.H."/>
            <person name="Lee J.H."/>
            <person name="Lin M.C."/>
            <person name="Chang P.S."/>
            <person name="Arun A.B."/>
            <person name="Young C.C."/>
            <person name="Chen W.M."/>
        </authorList>
    </citation>
    <scope>NUCLEOTIDE SEQUENCE [LARGE SCALE GENOMIC DNA]</scope>
    <source>
        <strain evidence="11 12">CKOBP-6</strain>
    </source>
</reference>
<dbReference type="GO" id="GO:0004222">
    <property type="term" value="F:metalloendopeptidase activity"/>
    <property type="evidence" value="ECO:0007669"/>
    <property type="project" value="InterPro"/>
</dbReference>
<comment type="subcellular location">
    <subcellularLocation>
        <location evidence="9">Cytoplasm</location>
    </subcellularLocation>
</comment>
<dbReference type="RefSeq" id="WP_113030069.1">
    <property type="nucleotide sequence ID" value="NZ_QMFB01000003.1"/>
</dbReference>
<dbReference type="PANTHER" id="PTHR46986:SF1">
    <property type="entry name" value="ENDORIBONUCLEASE YBEY, CHLOROPLASTIC"/>
    <property type="match status" value="1"/>
</dbReference>
<feature type="binding site" evidence="9">
    <location>
        <position position="154"/>
    </location>
    <ligand>
        <name>Zn(2+)</name>
        <dbReference type="ChEBI" id="CHEBI:29105"/>
        <note>catalytic</note>
    </ligand>
</feature>
<evidence type="ECO:0000256" key="6">
    <source>
        <dbReference type="ARBA" id="ARBA00022759"/>
    </source>
</evidence>
<comment type="cofactor">
    <cofactor evidence="9">
        <name>Zn(2+)</name>
        <dbReference type="ChEBI" id="CHEBI:29105"/>
    </cofactor>
    <text evidence="9">Binds 1 zinc ion.</text>
</comment>
<accession>A0A329MPE6</accession>
<protein>
    <recommendedName>
        <fullName evidence="9">Endoribonuclease YbeY</fullName>
        <ecNumber evidence="9">3.1.-.-</ecNumber>
    </recommendedName>
</protein>
<feature type="binding site" evidence="9">
    <location>
        <position position="144"/>
    </location>
    <ligand>
        <name>Zn(2+)</name>
        <dbReference type="ChEBI" id="CHEBI:29105"/>
        <note>catalytic</note>
    </ligand>
</feature>
<comment type="caution">
    <text evidence="11">The sequence shown here is derived from an EMBL/GenBank/DDBJ whole genome shotgun (WGS) entry which is preliminary data.</text>
</comment>
<proteinExistence type="inferred from homology"/>
<evidence type="ECO:0000256" key="10">
    <source>
        <dbReference type="SAM" id="MobiDB-lite"/>
    </source>
</evidence>
<dbReference type="GO" id="GO:0008270">
    <property type="term" value="F:zinc ion binding"/>
    <property type="evidence" value="ECO:0007669"/>
    <property type="project" value="UniProtKB-UniRule"/>
</dbReference>
<dbReference type="PANTHER" id="PTHR46986">
    <property type="entry name" value="ENDORIBONUCLEASE YBEY, CHLOROPLASTIC"/>
    <property type="match status" value="1"/>
</dbReference>
<keyword evidence="3 9" id="KW-0698">rRNA processing</keyword>
<comment type="function">
    <text evidence="9">Single strand-specific metallo-endoribonuclease involved in late-stage 70S ribosome quality control and in maturation of the 3' terminus of the 16S rRNA.</text>
</comment>
<dbReference type="GO" id="GO:0005737">
    <property type="term" value="C:cytoplasm"/>
    <property type="evidence" value="ECO:0007669"/>
    <property type="project" value="UniProtKB-SubCell"/>
</dbReference>
<dbReference type="Pfam" id="PF02130">
    <property type="entry name" value="YbeY"/>
    <property type="match status" value="1"/>
</dbReference>
<comment type="similarity">
    <text evidence="1 9">Belongs to the endoribonuclease YbeY family.</text>
</comment>
<sequence>MMVSLEWNNEQEQMQIGDSLIAKLEQLLALAAAAENVEAGEVSLTFVDDASIHELNKQYRGIDKPTDVLSFAMSEMGDDEIDINYDDLEEVELEQDDAEDEAGDDRSDGGEPLGDIIISVERAVQQSEEYGHSVEREIGFLFVHGFLHLIGYDHGSEAEEKEMFAKQENILLKAGLTR</sequence>
<evidence type="ECO:0000313" key="12">
    <source>
        <dbReference type="Proteomes" id="UP000250369"/>
    </source>
</evidence>
<keyword evidence="5 9" id="KW-0479">Metal-binding</keyword>
<evidence type="ECO:0000256" key="9">
    <source>
        <dbReference type="HAMAP-Rule" id="MF_00009"/>
    </source>
</evidence>
<feature type="region of interest" description="Disordered" evidence="10">
    <location>
        <begin position="93"/>
        <end position="112"/>
    </location>
</feature>
<dbReference type="HAMAP" id="MF_00009">
    <property type="entry name" value="Endoribonucl_YbeY"/>
    <property type="match status" value="1"/>
</dbReference>
<dbReference type="Gene3D" id="3.40.390.30">
    <property type="entry name" value="Metalloproteases ('zincins'), catalytic domain"/>
    <property type="match status" value="1"/>
</dbReference>
<dbReference type="NCBIfam" id="TIGR00043">
    <property type="entry name" value="rRNA maturation RNase YbeY"/>
    <property type="match status" value="1"/>
</dbReference>
<feature type="binding site" evidence="9">
    <location>
        <position position="148"/>
    </location>
    <ligand>
        <name>Zn(2+)</name>
        <dbReference type="ChEBI" id="CHEBI:29105"/>
        <note>catalytic</note>
    </ligand>
</feature>
<dbReference type="EC" id="3.1.-.-" evidence="9"/>
<keyword evidence="7 9" id="KW-0378">Hydrolase</keyword>
<keyword evidence="12" id="KW-1185">Reference proteome</keyword>
<organism evidence="11 12">
    <name type="scientific">Paenibacillus contaminans</name>
    <dbReference type="NCBI Taxonomy" id="450362"/>
    <lineage>
        <taxon>Bacteria</taxon>
        <taxon>Bacillati</taxon>
        <taxon>Bacillota</taxon>
        <taxon>Bacilli</taxon>
        <taxon>Bacillales</taxon>
        <taxon>Paenibacillaceae</taxon>
        <taxon>Paenibacillus</taxon>
    </lineage>
</organism>
<evidence type="ECO:0000256" key="3">
    <source>
        <dbReference type="ARBA" id="ARBA00022552"/>
    </source>
</evidence>
<evidence type="ECO:0000256" key="5">
    <source>
        <dbReference type="ARBA" id="ARBA00022723"/>
    </source>
</evidence>
<dbReference type="InterPro" id="IPR002036">
    <property type="entry name" value="YbeY"/>
</dbReference>
<evidence type="ECO:0000256" key="7">
    <source>
        <dbReference type="ARBA" id="ARBA00022801"/>
    </source>
</evidence>
<dbReference type="SUPFAM" id="SSF55486">
    <property type="entry name" value="Metalloproteases ('zincins'), catalytic domain"/>
    <property type="match status" value="1"/>
</dbReference>
<evidence type="ECO:0000256" key="4">
    <source>
        <dbReference type="ARBA" id="ARBA00022722"/>
    </source>
</evidence>
<dbReference type="Proteomes" id="UP000250369">
    <property type="component" value="Unassembled WGS sequence"/>
</dbReference>
<evidence type="ECO:0000256" key="8">
    <source>
        <dbReference type="ARBA" id="ARBA00022833"/>
    </source>
</evidence>
<feature type="compositionally biased region" description="Acidic residues" evidence="10">
    <location>
        <begin position="93"/>
        <end position="103"/>
    </location>
</feature>